<gene>
    <name evidence="7" type="ORF">K8V79_09595</name>
</gene>
<evidence type="ECO:0000313" key="8">
    <source>
        <dbReference type="Proteomes" id="UP000787156"/>
    </source>
</evidence>
<dbReference type="CDD" id="cd08505">
    <property type="entry name" value="PBP2_NikA_DppA_OppA_like_18"/>
    <property type="match status" value="1"/>
</dbReference>
<dbReference type="AlphaFoldDB" id="A0A9D2UTP3"/>
<dbReference type="GO" id="GO:0030288">
    <property type="term" value="C:outer membrane-bounded periplasmic space"/>
    <property type="evidence" value="ECO:0007669"/>
    <property type="project" value="UniProtKB-ARBA"/>
</dbReference>
<dbReference type="PANTHER" id="PTHR30290:SF10">
    <property type="entry name" value="PERIPLASMIC OLIGOPEPTIDE-BINDING PROTEIN-RELATED"/>
    <property type="match status" value="1"/>
</dbReference>
<accession>A0A9D2UTP3</accession>
<evidence type="ECO:0000256" key="4">
    <source>
        <dbReference type="ARBA" id="ARBA00022729"/>
    </source>
</evidence>
<feature type="domain" description="Solute-binding protein family 5" evidence="6">
    <location>
        <begin position="85"/>
        <end position="518"/>
    </location>
</feature>
<evidence type="ECO:0000256" key="2">
    <source>
        <dbReference type="ARBA" id="ARBA00005695"/>
    </source>
</evidence>
<proteinExistence type="inferred from homology"/>
<evidence type="ECO:0000256" key="1">
    <source>
        <dbReference type="ARBA" id="ARBA00004196"/>
    </source>
</evidence>
<comment type="similarity">
    <text evidence="2">Belongs to the bacterial solute-binding protein 5 family.</text>
</comment>
<keyword evidence="3" id="KW-0813">Transport</keyword>
<dbReference type="GO" id="GO:0015833">
    <property type="term" value="P:peptide transport"/>
    <property type="evidence" value="ECO:0007669"/>
    <property type="project" value="TreeGrafter"/>
</dbReference>
<protein>
    <submittedName>
        <fullName evidence="7">ABC transporter substrate-binding protein</fullName>
    </submittedName>
</protein>
<dbReference type="InterPro" id="IPR000914">
    <property type="entry name" value="SBP_5_dom"/>
</dbReference>
<dbReference type="Gene3D" id="3.40.190.10">
    <property type="entry name" value="Periplasmic binding protein-like II"/>
    <property type="match status" value="1"/>
</dbReference>
<reference evidence="7" key="1">
    <citation type="journal article" date="2021" name="PeerJ">
        <title>Extensive microbial diversity within the chicken gut microbiome revealed by metagenomics and culture.</title>
        <authorList>
            <person name="Gilroy R."/>
            <person name="Ravi A."/>
            <person name="Getino M."/>
            <person name="Pursley I."/>
            <person name="Horton D.L."/>
            <person name="Alikhan N.F."/>
            <person name="Baker D."/>
            <person name="Gharbi K."/>
            <person name="Hall N."/>
            <person name="Watson M."/>
            <person name="Adriaenssens E.M."/>
            <person name="Foster-Nyarko E."/>
            <person name="Jarju S."/>
            <person name="Secka A."/>
            <person name="Antonio M."/>
            <person name="Oren A."/>
            <person name="Chaudhuri R.R."/>
            <person name="La Ragione R."/>
            <person name="Hildebrand F."/>
            <person name="Pallen M.J."/>
        </authorList>
    </citation>
    <scope>NUCLEOTIDE SEQUENCE</scope>
    <source>
        <strain evidence="7">CHK135-1449</strain>
    </source>
</reference>
<dbReference type="InterPro" id="IPR030678">
    <property type="entry name" value="Peptide/Ni-bd"/>
</dbReference>
<feature type="signal peptide" evidence="5">
    <location>
        <begin position="1"/>
        <end position="32"/>
    </location>
</feature>
<dbReference type="GO" id="GO:0043190">
    <property type="term" value="C:ATP-binding cassette (ABC) transporter complex"/>
    <property type="evidence" value="ECO:0007669"/>
    <property type="project" value="InterPro"/>
</dbReference>
<dbReference type="SUPFAM" id="SSF53850">
    <property type="entry name" value="Periplasmic binding protein-like II"/>
    <property type="match status" value="1"/>
</dbReference>
<evidence type="ECO:0000256" key="5">
    <source>
        <dbReference type="SAM" id="SignalP"/>
    </source>
</evidence>
<organism evidence="7 8">
    <name type="scientific">Acinetobacter lwoffii</name>
    <dbReference type="NCBI Taxonomy" id="28090"/>
    <lineage>
        <taxon>Bacteria</taxon>
        <taxon>Pseudomonadati</taxon>
        <taxon>Pseudomonadota</taxon>
        <taxon>Gammaproteobacteria</taxon>
        <taxon>Moraxellales</taxon>
        <taxon>Moraxellaceae</taxon>
        <taxon>Acinetobacter</taxon>
    </lineage>
</organism>
<keyword evidence="4 5" id="KW-0732">Signal</keyword>
<comment type="subcellular location">
    <subcellularLocation>
        <location evidence="1">Cell envelope</location>
    </subcellularLocation>
</comment>
<dbReference type="Pfam" id="PF00496">
    <property type="entry name" value="SBP_bac_5"/>
    <property type="match status" value="1"/>
</dbReference>
<dbReference type="InterPro" id="IPR039424">
    <property type="entry name" value="SBP_5"/>
</dbReference>
<evidence type="ECO:0000259" key="6">
    <source>
        <dbReference type="Pfam" id="PF00496"/>
    </source>
</evidence>
<dbReference type="GO" id="GO:1904680">
    <property type="term" value="F:peptide transmembrane transporter activity"/>
    <property type="evidence" value="ECO:0007669"/>
    <property type="project" value="TreeGrafter"/>
</dbReference>
<dbReference type="Gene3D" id="3.90.76.10">
    <property type="entry name" value="Dipeptide-binding Protein, Domain 1"/>
    <property type="match status" value="1"/>
</dbReference>
<sequence>MLKEKFLTPFLQLTRCLIVSCLFATAAVPVGAANPADPNKILRDVFSVAETGFDPAATHDVYSGRVNAAIFENLFSYDYLASPVKLVPNTAVALPQVSADGLTYTIQIKKGIYFADDPVFKGKKRELTAADYAYSLKRLIDPTLHSPNSWLLEGRIKGTEVLLAQAKKTGKFDYDRPFEGIQTPDRYTLILKLIKADQNFAMLLAHQPVAAVAREVIEKYRNKAGFVMDHPVGTGPYLLSHWTPASRIILTANPNYRGFVWNFKASHHADQPIIKAMQGKKMPQIGTIDIRVIEEAQSRWLAFSKNELDISEIEGDLVVQALENGVLKPNLKKQGIQLSRISDPLIGYQYWNMRHPVVGGLAKEKIALRRAMAMAFSTEKMINILYKGDATQLQMPIPPGMVGYSPQYKSSIPYSVKAANLLLDRYQYQVGTDGWRRQPNGKPLEIELIVGNTSRGQQQAEFWKKALDSIQIKMVSKAMPFAEALKLEKQCKTMFKGSAWIADYPDADNFMQLFYGKNIHMTNNSCFRHPEFDRLYEQTQSMNPGPERDALYRKMSRILEVNMPVLMLYSSYRNVLTQARVIGYKNHPILSAEWMYLDVDSKK</sequence>
<name>A0A9D2UTP3_ACILW</name>
<evidence type="ECO:0000256" key="3">
    <source>
        <dbReference type="ARBA" id="ARBA00022448"/>
    </source>
</evidence>
<dbReference type="EMBL" id="DYWX01000101">
    <property type="protein sequence ID" value="HJF28480.1"/>
    <property type="molecule type" value="Genomic_DNA"/>
</dbReference>
<feature type="chain" id="PRO_5038691679" evidence="5">
    <location>
        <begin position="33"/>
        <end position="603"/>
    </location>
</feature>
<dbReference type="PIRSF" id="PIRSF002741">
    <property type="entry name" value="MppA"/>
    <property type="match status" value="1"/>
</dbReference>
<reference evidence="7" key="2">
    <citation type="submission" date="2021-09" db="EMBL/GenBank/DDBJ databases">
        <authorList>
            <person name="Gilroy R."/>
        </authorList>
    </citation>
    <scope>NUCLEOTIDE SEQUENCE</scope>
    <source>
        <strain evidence="7">CHK135-1449</strain>
    </source>
</reference>
<dbReference type="Proteomes" id="UP000787156">
    <property type="component" value="Unassembled WGS sequence"/>
</dbReference>
<evidence type="ECO:0000313" key="7">
    <source>
        <dbReference type="EMBL" id="HJF28480.1"/>
    </source>
</evidence>
<comment type="caution">
    <text evidence="7">The sequence shown here is derived from an EMBL/GenBank/DDBJ whole genome shotgun (WGS) entry which is preliminary data.</text>
</comment>
<dbReference type="Gene3D" id="3.10.105.10">
    <property type="entry name" value="Dipeptide-binding Protein, Domain 3"/>
    <property type="match status" value="1"/>
</dbReference>
<dbReference type="PANTHER" id="PTHR30290">
    <property type="entry name" value="PERIPLASMIC BINDING COMPONENT OF ABC TRANSPORTER"/>
    <property type="match status" value="1"/>
</dbReference>